<feature type="transmembrane region" description="Helical" evidence="1">
    <location>
        <begin position="129"/>
        <end position="150"/>
    </location>
</feature>
<gene>
    <name evidence="2" type="ORF">NCTC503_00407</name>
</gene>
<evidence type="ECO:0000256" key="1">
    <source>
        <dbReference type="SAM" id="Phobius"/>
    </source>
</evidence>
<name>A0A4U9R4U7_HATHI</name>
<proteinExistence type="predicted"/>
<evidence type="ECO:0000313" key="2">
    <source>
        <dbReference type="EMBL" id="VTQ83720.1"/>
    </source>
</evidence>
<organism evidence="2 3">
    <name type="scientific">Hathewaya histolytica</name>
    <name type="common">Clostridium histolyticum</name>
    <dbReference type="NCBI Taxonomy" id="1498"/>
    <lineage>
        <taxon>Bacteria</taxon>
        <taxon>Bacillati</taxon>
        <taxon>Bacillota</taxon>
        <taxon>Clostridia</taxon>
        <taxon>Eubacteriales</taxon>
        <taxon>Clostridiaceae</taxon>
        <taxon>Hathewaya</taxon>
    </lineage>
</organism>
<dbReference type="AlphaFoldDB" id="A0A4U9R4U7"/>
<dbReference type="RefSeq" id="WP_138209210.1">
    <property type="nucleotide sequence ID" value="NZ_CBCRUQ010000008.1"/>
</dbReference>
<protein>
    <submittedName>
        <fullName evidence="2">Small multi-drug export protein</fullName>
    </submittedName>
</protein>
<dbReference type="OrthoDB" id="360192at2"/>
<dbReference type="Pfam" id="PF06695">
    <property type="entry name" value="Sm_multidrug_ex"/>
    <property type="match status" value="1"/>
</dbReference>
<keyword evidence="1" id="KW-1133">Transmembrane helix</keyword>
<feature type="transmembrane region" description="Helical" evidence="1">
    <location>
        <begin position="31"/>
        <end position="55"/>
    </location>
</feature>
<dbReference type="PANTHER" id="PTHR36007:SF2">
    <property type="entry name" value="TRANSPORT PROTEIN-RELATED"/>
    <property type="match status" value="1"/>
</dbReference>
<reference evidence="2 3" key="1">
    <citation type="submission" date="2019-05" db="EMBL/GenBank/DDBJ databases">
        <authorList>
            <consortium name="Pathogen Informatics"/>
        </authorList>
    </citation>
    <scope>NUCLEOTIDE SEQUENCE [LARGE SCALE GENOMIC DNA]</scope>
    <source>
        <strain evidence="2 3">NCTC503</strain>
    </source>
</reference>
<keyword evidence="1" id="KW-0812">Transmembrane</keyword>
<feature type="transmembrane region" description="Helical" evidence="1">
    <location>
        <begin position="93"/>
        <end position="117"/>
    </location>
</feature>
<dbReference type="PANTHER" id="PTHR36007">
    <property type="entry name" value="TRANSPORT PROTEIN-RELATED"/>
    <property type="match status" value="1"/>
</dbReference>
<evidence type="ECO:0000313" key="3">
    <source>
        <dbReference type="Proteomes" id="UP000308489"/>
    </source>
</evidence>
<dbReference type="KEGG" id="hhw:NCTC503_00407"/>
<keyword evidence="3" id="KW-1185">Reference proteome</keyword>
<accession>A0A4U9R4U7</accession>
<keyword evidence="1" id="KW-0472">Membrane</keyword>
<dbReference type="InterPro" id="IPR009577">
    <property type="entry name" value="Sm_multidrug_ex"/>
</dbReference>
<dbReference type="EMBL" id="LR590481">
    <property type="protein sequence ID" value="VTQ83720.1"/>
    <property type="molecule type" value="Genomic_DNA"/>
</dbReference>
<dbReference type="Proteomes" id="UP000308489">
    <property type="component" value="Chromosome 1"/>
</dbReference>
<sequence length="152" mass="17187">MIKVLEIALWAAVPLLEQRWAIPNGILIQKMNPFVVFLAAYIGSLLPVPFIMLLFDKLFDILGRYKIFAWAYRIVEKKIEKNREKFEKYKEPALITFIAIPLPTTGVWTGTVIAAFLKFDFKKSMFCAAVGALGSAILITLLTVFIPSLLGY</sequence>